<reference evidence="4" key="1">
    <citation type="submission" date="2018-11" db="EMBL/GenBank/DDBJ databases">
        <title>Proposal to divide the Flavobacteriaceae and reorganize its genera based on Amino Acid Identity values calculated from whole genome sequences.</title>
        <authorList>
            <person name="Nicholson A.C."/>
            <person name="Gulvik C.A."/>
            <person name="Whitney A.M."/>
            <person name="Humrighouse B.W."/>
            <person name="Bell M."/>
            <person name="Holmes B."/>
            <person name="Steigerwalt A.B."/>
            <person name="Villarma A."/>
            <person name="Sheth M."/>
            <person name="Batra D."/>
            <person name="Pryor J."/>
            <person name="Bernardet J.-F."/>
            <person name="Hugo C."/>
            <person name="Kampfer P."/>
            <person name="Newman J.D."/>
            <person name="McQuiston J.R."/>
        </authorList>
    </citation>
    <scope>NUCLEOTIDE SEQUENCE [LARGE SCALE GENOMIC DNA]</scope>
    <source>
        <strain evidence="4">F5649</strain>
    </source>
</reference>
<accession>A0A3G8Z9B2</accession>
<sequence>MTDIEHFIESFGLRYDKFQTPKLQGNENLNFFDATCLFFNLDAKNSLIESNIKDNYSKVIEEFTYTHQNFIFLPRTILSSSFEMILNYYLPELRNYDFQNIINKKEWIIAQALENEFEKENSYNFIYQNILNSVGYTGDIKCGFLISYAGFNYVIGFDEYTYFFNSGNLLEALILFFKSKVYIDSDARDAFNIRNTIYEGLDNETKENLFQIEKQLNEIKKSGQLLLALPVIKQLIEQNFADIRETHSHLSKIEVNLMTQQIFLPQYKNIEIKLSYLTKAVYLLFYDNPQGINLLEIKNYRDQLLSIYSSICPFDDLDKIKQSIDDITNIETKAIYTHFSRIKSTFLNLMDYEYAKHYIVTGNCHGDTYKFIPIMKTTNQNILSDEDDERACY</sequence>
<name>A0A3G8Z9B2_9FLAO</name>
<reference evidence="3" key="2">
    <citation type="submission" date="2018-11" db="EMBL/GenBank/DDBJ databases">
        <title>Proposal to divide the Flavobacteriaceae and reorganize its genera based on Amino Acid Identity values calculated from whole genome sequences.</title>
        <authorList>
            <person name="Nicholson A.C."/>
            <person name="Gulvik C.A."/>
            <person name="Whitney A.M."/>
            <person name="Sheth M."/>
            <person name="Batra D."/>
            <person name="Pryor J."/>
            <person name="Bernardet J.-F."/>
            <person name="Hugo C."/>
            <person name="Kampfer P."/>
            <person name="Newman J.D."/>
            <person name="McQuiston J.R."/>
        </authorList>
    </citation>
    <scope>NUCLEOTIDE SEQUENCE [LARGE SCALE GENOMIC DNA]</scope>
    <source>
        <strain evidence="3">H6466</strain>
    </source>
</reference>
<dbReference type="AlphaFoldDB" id="A0A3G8Z9B2"/>
<reference evidence="2" key="3">
    <citation type="submission" date="2018-11" db="EMBL/GenBank/DDBJ databases">
        <title>Proposal to divide the Flavobacteriaceae and reorganize its genera based on Amino Acid Identity values calculated from whole genome sequences.</title>
        <authorList>
            <person name="Nicholson A.C."/>
            <person name="Gulvik C.A."/>
            <person name="Whitney A.M."/>
            <person name="Humrighouse B.W."/>
            <person name="Bell M."/>
            <person name="Holmes B."/>
            <person name="Steigerwalt A."/>
            <person name="Villarma A."/>
            <person name="Sheth M."/>
            <person name="Batra D."/>
            <person name="Pryor J."/>
            <person name="Bernardet J.-F."/>
            <person name="Hugo C."/>
            <person name="Kampfer P."/>
            <person name="Newman J."/>
            <person name="Mcquiston J.R."/>
        </authorList>
    </citation>
    <scope>NUCLEOTIDE SEQUENCE [LARGE SCALE GENOMIC DNA]</scope>
    <source>
        <strain evidence="1">F5649</strain>
        <strain evidence="2">H6466</strain>
    </source>
</reference>
<accession>A0A3G8YD28</accession>
<dbReference type="EMBL" id="CP034161">
    <property type="protein sequence ID" value="AZI38816.1"/>
    <property type="molecule type" value="Genomic_DNA"/>
</dbReference>
<keyword evidence="4" id="KW-1185">Reference proteome</keyword>
<gene>
    <name evidence="1" type="ORF">EIB74_02070</name>
    <name evidence="2" type="ORF">EIB75_01215</name>
</gene>
<proteinExistence type="predicted"/>
<evidence type="ECO:0000313" key="1">
    <source>
        <dbReference type="EMBL" id="AZI38816.1"/>
    </source>
</evidence>
<dbReference type="OrthoDB" id="1342667at2"/>
<organism evidence="2 3">
    <name type="scientific">Epilithonimonas vandammei</name>
    <dbReference type="NCBI Taxonomy" id="2487072"/>
    <lineage>
        <taxon>Bacteria</taxon>
        <taxon>Pseudomonadati</taxon>
        <taxon>Bacteroidota</taxon>
        <taxon>Flavobacteriia</taxon>
        <taxon>Flavobacteriales</taxon>
        <taxon>Weeksellaceae</taxon>
        <taxon>Chryseobacterium group</taxon>
        <taxon>Epilithonimonas</taxon>
    </lineage>
</organism>
<dbReference type="Proteomes" id="UP000281810">
    <property type="component" value="Chromosome"/>
</dbReference>
<dbReference type="Proteomes" id="UP000272316">
    <property type="component" value="Chromosome"/>
</dbReference>
<dbReference type="KEGG" id="eva:EIB75_01215"/>
<evidence type="ECO:0000313" key="3">
    <source>
        <dbReference type="Proteomes" id="UP000272316"/>
    </source>
</evidence>
<evidence type="ECO:0000313" key="4">
    <source>
        <dbReference type="Proteomes" id="UP000281810"/>
    </source>
</evidence>
<protein>
    <submittedName>
        <fullName evidence="2">Uncharacterized protein</fullName>
    </submittedName>
</protein>
<dbReference type="EMBL" id="CP034160">
    <property type="protein sequence ID" value="AZI53959.1"/>
    <property type="molecule type" value="Genomic_DNA"/>
</dbReference>
<evidence type="ECO:0000313" key="2">
    <source>
        <dbReference type="EMBL" id="AZI53959.1"/>
    </source>
</evidence>
<dbReference type="RefSeq" id="WP_124801129.1">
    <property type="nucleotide sequence ID" value="NZ_CP034160.1"/>
</dbReference>